<dbReference type="PROSITE" id="PS51257">
    <property type="entry name" value="PROKAR_LIPOPROTEIN"/>
    <property type="match status" value="1"/>
</dbReference>
<reference evidence="2 3" key="1">
    <citation type="submission" date="2017-03" db="EMBL/GenBank/DDBJ databases">
        <title>Genome analysis of Rhizobial strains effectives or ineffectives for nitrogen fixation isolated from bean seeds.</title>
        <authorList>
            <person name="Peralta H."/>
            <person name="Aguilar-Vera A."/>
            <person name="Mora Y."/>
            <person name="Vargas-Lagunas C."/>
            <person name="Girard L."/>
            <person name="Mora J."/>
        </authorList>
    </citation>
    <scope>NUCLEOTIDE SEQUENCE [LARGE SCALE GENOMIC DNA]</scope>
    <source>
        <strain evidence="2 3">CCGM3</strain>
    </source>
</reference>
<dbReference type="Proteomes" id="UP000254939">
    <property type="component" value="Unassembled WGS sequence"/>
</dbReference>
<feature type="chain" id="PRO_5016836349" evidence="1">
    <location>
        <begin position="20"/>
        <end position="107"/>
    </location>
</feature>
<evidence type="ECO:0000313" key="3">
    <source>
        <dbReference type="Proteomes" id="UP000254939"/>
    </source>
</evidence>
<evidence type="ECO:0000256" key="1">
    <source>
        <dbReference type="SAM" id="SignalP"/>
    </source>
</evidence>
<dbReference type="OrthoDB" id="8393735at2"/>
<feature type="signal peptide" evidence="1">
    <location>
        <begin position="1"/>
        <end position="19"/>
    </location>
</feature>
<gene>
    <name evidence="2" type="ORF">B5K06_02500</name>
</gene>
<proteinExistence type="predicted"/>
<accession>A0A370KW25</accession>
<dbReference type="RefSeq" id="WP_016552562.1">
    <property type="nucleotide sequence ID" value="NZ_KZ857258.1"/>
</dbReference>
<comment type="caution">
    <text evidence="2">The sequence shown here is derived from an EMBL/GenBank/DDBJ whole genome shotgun (WGS) entry which is preliminary data.</text>
</comment>
<keyword evidence="1" id="KW-0732">Signal</keyword>
<evidence type="ECO:0000313" key="2">
    <source>
        <dbReference type="EMBL" id="RDJ15922.1"/>
    </source>
</evidence>
<name>A0A370KW25_9HYPH</name>
<sequence>MLRNTVQAFALCAVMATLASCVDANMPTLVPVAWPSDPPLNLPAVAHHICTGDSNFMYRESKKQYELRAGMGRYPIDPAQQEATAIAAAQRQYVTCLSSQGYRIYGR</sequence>
<dbReference type="AlphaFoldDB" id="A0A370KW25"/>
<dbReference type="EMBL" id="NAAC01000003">
    <property type="protein sequence ID" value="RDJ15922.1"/>
    <property type="molecule type" value="Genomic_DNA"/>
</dbReference>
<organism evidence="2 3">
    <name type="scientific">Rhizobium grahamii</name>
    <dbReference type="NCBI Taxonomy" id="1120045"/>
    <lineage>
        <taxon>Bacteria</taxon>
        <taxon>Pseudomonadati</taxon>
        <taxon>Pseudomonadota</taxon>
        <taxon>Alphaproteobacteria</taxon>
        <taxon>Hyphomicrobiales</taxon>
        <taxon>Rhizobiaceae</taxon>
        <taxon>Rhizobium/Agrobacterium group</taxon>
        <taxon>Rhizobium</taxon>
    </lineage>
</organism>
<protein>
    <submittedName>
        <fullName evidence="2">Uncharacterized protein</fullName>
    </submittedName>
</protein>